<dbReference type="Pfam" id="PF25019">
    <property type="entry name" value="LRR_R13L1-DRL21"/>
    <property type="match status" value="1"/>
</dbReference>
<keyword evidence="4" id="KW-0611">Plant defense</keyword>
<evidence type="ECO:0000259" key="6">
    <source>
        <dbReference type="Pfam" id="PF00931"/>
    </source>
</evidence>
<dbReference type="PANTHER" id="PTHR36766">
    <property type="entry name" value="PLANT BROAD-SPECTRUM MILDEW RESISTANCE PROTEIN RPW8"/>
    <property type="match status" value="1"/>
</dbReference>
<dbReference type="InterPro" id="IPR056789">
    <property type="entry name" value="LRR_R13L1-DRL21"/>
</dbReference>
<evidence type="ECO:0000313" key="10">
    <source>
        <dbReference type="Proteomes" id="UP000827889"/>
    </source>
</evidence>
<gene>
    <name evidence="11" type="primary">LOC115734237</name>
</gene>
<dbReference type="GeneID" id="115734237"/>
<dbReference type="InterPro" id="IPR036388">
    <property type="entry name" value="WH-like_DNA-bd_sf"/>
</dbReference>
<evidence type="ECO:0000259" key="8">
    <source>
        <dbReference type="Pfam" id="PF23559"/>
    </source>
</evidence>
<dbReference type="InterPro" id="IPR027417">
    <property type="entry name" value="P-loop_NTPase"/>
</dbReference>
<keyword evidence="10" id="KW-1185">Reference proteome</keyword>
<dbReference type="Proteomes" id="UP000827889">
    <property type="component" value="Chromosome 6"/>
</dbReference>
<dbReference type="Gene3D" id="1.20.5.4130">
    <property type="match status" value="1"/>
</dbReference>
<evidence type="ECO:0000256" key="5">
    <source>
        <dbReference type="ARBA" id="ARBA00022840"/>
    </source>
</evidence>
<evidence type="ECO:0000259" key="9">
    <source>
        <dbReference type="Pfam" id="PF25019"/>
    </source>
</evidence>
<dbReference type="InterPro" id="IPR032675">
    <property type="entry name" value="LRR_dom_sf"/>
</dbReference>
<dbReference type="InterPro" id="IPR058922">
    <property type="entry name" value="WHD_DRP"/>
</dbReference>
<keyword evidence="3" id="KW-0547">Nucleotide-binding</keyword>
<dbReference type="SUPFAM" id="SSF52540">
    <property type="entry name" value="P-loop containing nucleoside triphosphate hydrolases"/>
    <property type="match status" value="1"/>
</dbReference>
<dbReference type="Pfam" id="PF13855">
    <property type="entry name" value="LRR_8"/>
    <property type="match status" value="1"/>
</dbReference>
<dbReference type="Gene3D" id="3.40.50.300">
    <property type="entry name" value="P-loop containing nucleotide triphosphate hydrolases"/>
    <property type="match status" value="1"/>
</dbReference>
<accession>A0ABM3HJA4</accession>
<dbReference type="InterPro" id="IPR042197">
    <property type="entry name" value="Apaf_helical"/>
</dbReference>
<keyword evidence="2" id="KW-0677">Repeat</keyword>
<dbReference type="PANTHER" id="PTHR36766:SF51">
    <property type="entry name" value="DISEASE RESISTANCE RPP13-LIKE PROTEIN 1"/>
    <property type="match status" value="1"/>
</dbReference>
<dbReference type="SUPFAM" id="SSF52058">
    <property type="entry name" value="L domain-like"/>
    <property type="match status" value="1"/>
</dbReference>
<keyword evidence="5" id="KW-0067">ATP-binding</keyword>
<reference evidence="11" key="1">
    <citation type="submission" date="2025-08" db="UniProtKB">
        <authorList>
            <consortium name="RefSeq"/>
        </authorList>
    </citation>
    <scope>IDENTIFICATION</scope>
    <source>
        <tissue evidence="11">Leaf</tissue>
    </source>
</reference>
<organism evidence="10 11">
    <name type="scientific">Rhodamnia argentea</name>
    <dbReference type="NCBI Taxonomy" id="178133"/>
    <lineage>
        <taxon>Eukaryota</taxon>
        <taxon>Viridiplantae</taxon>
        <taxon>Streptophyta</taxon>
        <taxon>Embryophyta</taxon>
        <taxon>Tracheophyta</taxon>
        <taxon>Spermatophyta</taxon>
        <taxon>Magnoliopsida</taxon>
        <taxon>eudicotyledons</taxon>
        <taxon>Gunneridae</taxon>
        <taxon>Pentapetalae</taxon>
        <taxon>rosids</taxon>
        <taxon>malvids</taxon>
        <taxon>Myrtales</taxon>
        <taxon>Myrtaceae</taxon>
        <taxon>Myrtoideae</taxon>
        <taxon>Myrteae</taxon>
        <taxon>Australasian group</taxon>
        <taxon>Rhodamnia</taxon>
    </lineage>
</organism>
<feature type="domain" description="Disease resistance protein winged helix" evidence="8">
    <location>
        <begin position="431"/>
        <end position="498"/>
    </location>
</feature>
<feature type="domain" description="NB-ARC" evidence="6">
    <location>
        <begin position="179"/>
        <end position="341"/>
    </location>
</feature>
<evidence type="ECO:0000256" key="2">
    <source>
        <dbReference type="ARBA" id="ARBA00022737"/>
    </source>
</evidence>
<evidence type="ECO:0000259" key="7">
    <source>
        <dbReference type="Pfam" id="PF18052"/>
    </source>
</evidence>
<feature type="domain" description="Disease resistance N-terminal" evidence="7">
    <location>
        <begin position="7"/>
        <end position="97"/>
    </location>
</feature>
<dbReference type="InterPro" id="IPR002182">
    <property type="entry name" value="NB-ARC"/>
</dbReference>
<dbReference type="PRINTS" id="PR00364">
    <property type="entry name" value="DISEASERSIST"/>
</dbReference>
<proteinExistence type="predicted"/>
<dbReference type="Pfam" id="PF00931">
    <property type="entry name" value="NB-ARC"/>
    <property type="match status" value="1"/>
</dbReference>
<evidence type="ECO:0000256" key="4">
    <source>
        <dbReference type="ARBA" id="ARBA00022821"/>
    </source>
</evidence>
<evidence type="ECO:0000313" key="11">
    <source>
        <dbReference type="RefSeq" id="XP_048136683.1"/>
    </source>
</evidence>
<dbReference type="Gene3D" id="3.80.10.10">
    <property type="entry name" value="Ribonuclease Inhibitor"/>
    <property type="match status" value="1"/>
</dbReference>
<feature type="domain" description="R13L1/DRL21-like LRR repeat region" evidence="9">
    <location>
        <begin position="689"/>
        <end position="815"/>
    </location>
</feature>
<protein>
    <submittedName>
        <fullName evidence="11">Disease resistance RPP13-like protein 1</fullName>
    </submittedName>
</protein>
<name>A0ABM3HJA4_9MYRT</name>
<dbReference type="Gene3D" id="1.10.8.430">
    <property type="entry name" value="Helical domain of apoptotic protease-activating factors"/>
    <property type="match status" value="1"/>
</dbReference>
<dbReference type="Gene3D" id="1.10.10.10">
    <property type="entry name" value="Winged helix-like DNA-binding domain superfamily/Winged helix DNA-binding domain"/>
    <property type="match status" value="1"/>
</dbReference>
<evidence type="ECO:0000256" key="1">
    <source>
        <dbReference type="ARBA" id="ARBA00022614"/>
    </source>
</evidence>
<evidence type="ECO:0000256" key="3">
    <source>
        <dbReference type="ARBA" id="ARBA00022741"/>
    </source>
</evidence>
<dbReference type="RefSeq" id="XP_048136683.1">
    <property type="nucleotide sequence ID" value="XM_048280726.1"/>
</dbReference>
<dbReference type="InterPro" id="IPR001611">
    <property type="entry name" value="Leu-rich_rpt"/>
</dbReference>
<dbReference type="Pfam" id="PF23559">
    <property type="entry name" value="WHD_DRP"/>
    <property type="match status" value="1"/>
</dbReference>
<keyword evidence="1" id="KW-0433">Leucine-rich repeat</keyword>
<sequence length="854" mass="96615">MPIGELFLGAFLQVLFDRLASPQLLNLARREGIDKLLKKWEKRLKKIDRLLDDAEDKQLTGNAEVESWLEDLRNLAYDIDDLLDEFATKSAENESKAEPGCSTARSLLPSCCFKMSPRAFMFDREMRFKIEEMDQRLKGIITLKDGLNLKENGGQRSAHGRLDTTSLPEACFVSRVDEKREILKLLTAEESAYLKVIPIVGMGGVGKTALAQQVYNDARVTKCFDVKAWACVSDVFDLLAVTKKILETVPGHLSCEGKGLNWLQEKLKEHLAGKKFLVVLDDIWNENYNNWTILLKPFQCGAKGSKIVITTRNFRVAEIARAPPYTLKVLPGKACLTLFALHALGVENFDQHPDLEEYGLKIVEKCQGLPLAVKTLAGLLSFKVSRQEWEDVLNSKIWDPQEGSNDILPALKLSYLHLPSNLRRCFAYCSIFPKDYEIERDELIHWWIAEGLLGGKEGKNRWNTGLKFFNELVSRSLLQKSSSSESLFLMHDLVNDLAKSVAGATHFSSGELEGDQTNASFARHASFIPTDYIAPERFKIYRRMGGLRSFISLRKQSGDDERSCLSQEVLCDLLLALKHLRVLSLSYYYISEVPDCIGRLRHLRHLNLSYTDIETLPMSIAALSNLEWLVLRGCDRLIKLPEGMEKLINLRFLDITDTPKLGAIPHIGNLEGLEMLSNFVVGTENGSGLKELKNLNNLREELCISDLHMVQEAKDANDACLHTKEGLCRLTMRWTEDFAGFRNEELEAKVLDFLRPHRNLENLVIFYYGGLQFPSWLGSPSHVNIVCLRLHGCRRAEALPSLGQLSSLKELYIEGLNAVVRVGPDFYGSNSPFPSLVTLEFKDMPLWEDWIVPS</sequence>
<dbReference type="InterPro" id="IPR041118">
    <property type="entry name" value="Rx_N"/>
</dbReference>
<dbReference type="Pfam" id="PF18052">
    <property type="entry name" value="Rx_N"/>
    <property type="match status" value="1"/>
</dbReference>